<reference evidence="10" key="1">
    <citation type="submission" date="2020-06" db="EMBL/GenBank/DDBJ databases">
        <title>Draft genome of Bugula neritina, a colonial animal packing powerful symbionts and potential medicines.</title>
        <authorList>
            <person name="Rayko M."/>
        </authorList>
    </citation>
    <scope>NUCLEOTIDE SEQUENCE [LARGE SCALE GENOMIC DNA]</scope>
    <source>
        <strain evidence="10">Kwan_BN1</strain>
    </source>
</reference>
<evidence type="ECO:0000313" key="10">
    <source>
        <dbReference type="EMBL" id="KAF6031449.1"/>
    </source>
</evidence>
<evidence type="ECO:0000256" key="5">
    <source>
        <dbReference type="ARBA" id="ARBA00022989"/>
    </source>
</evidence>
<dbReference type="PANTHER" id="PTHR12137">
    <property type="entry name" value="CARBOHYDRATE SULFOTRANSFERASE"/>
    <property type="match status" value="1"/>
</dbReference>
<keyword evidence="7" id="KW-0472">Membrane</keyword>
<keyword evidence="11" id="KW-1185">Reference proteome</keyword>
<evidence type="ECO:0000256" key="4">
    <source>
        <dbReference type="ARBA" id="ARBA00022692"/>
    </source>
</evidence>
<dbReference type="InterPro" id="IPR005331">
    <property type="entry name" value="Sulfotransferase"/>
</dbReference>
<evidence type="ECO:0000256" key="2">
    <source>
        <dbReference type="ARBA" id="ARBA00006339"/>
    </source>
</evidence>
<evidence type="ECO:0000256" key="6">
    <source>
        <dbReference type="ARBA" id="ARBA00023034"/>
    </source>
</evidence>
<keyword evidence="3 9" id="KW-0808">Transferase</keyword>
<evidence type="ECO:0000256" key="1">
    <source>
        <dbReference type="ARBA" id="ARBA00004323"/>
    </source>
</evidence>
<sequence>MVTVLDLNLTMEIEARTYNIDLFSVLKYCVIEQYENGGAIAMEPHYRPQSISGAFCDLGYSFIGKTETYGEDIKVVLQQYNVKDVPALIAEAKQFRKPNEKKNITLSSYLDRWKSVDQETIMKLQKIYSVDIEMFGYPRQPY</sequence>
<accession>A0A7J7JYG1</accession>
<evidence type="ECO:0000256" key="8">
    <source>
        <dbReference type="ARBA" id="ARBA00023180"/>
    </source>
</evidence>
<dbReference type="AlphaFoldDB" id="A0A7J7JYG1"/>
<evidence type="ECO:0000256" key="7">
    <source>
        <dbReference type="ARBA" id="ARBA00023136"/>
    </source>
</evidence>
<keyword evidence="4" id="KW-0812">Transmembrane</keyword>
<dbReference type="InterPro" id="IPR018011">
    <property type="entry name" value="Carb_sulfotrans_8-10"/>
</dbReference>
<proteinExistence type="inferred from homology"/>
<keyword evidence="9" id="KW-0119">Carbohydrate metabolism</keyword>
<evidence type="ECO:0000313" key="11">
    <source>
        <dbReference type="Proteomes" id="UP000593567"/>
    </source>
</evidence>
<name>A0A7J7JYG1_BUGNE</name>
<keyword evidence="9" id="KW-0735">Signal-anchor</keyword>
<keyword evidence="8 9" id="KW-0325">Glycoprotein</keyword>
<dbReference type="GO" id="GO:0000139">
    <property type="term" value="C:Golgi membrane"/>
    <property type="evidence" value="ECO:0007669"/>
    <property type="project" value="UniProtKB-SubCell"/>
</dbReference>
<dbReference type="PANTHER" id="PTHR12137:SF54">
    <property type="entry name" value="CARBOHYDRATE SULFOTRANSFERASE"/>
    <property type="match status" value="1"/>
</dbReference>
<evidence type="ECO:0000256" key="3">
    <source>
        <dbReference type="ARBA" id="ARBA00022679"/>
    </source>
</evidence>
<dbReference type="EC" id="2.8.2.-" evidence="9"/>
<comment type="subcellular location">
    <subcellularLocation>
        <location evidence="1 9">Golgi apparatus membrane</location>
        <topology evidence="1 9">Single-pass type II membrane protein</topology>
    </subcellularLocation>
</comment>
<dbReference type="GO" id="GO:0016051">
    <property type="term" value="P:carbohydrate biosynthetic process"/>
    <property type="evidence" value="ECO:0007669"/>
    <property type="project" value="InterPro"/>
</dbReference>
<dbReference type="EMBL" id="VXIV02001603">
    <property type="protein sequence ID" value="KAF6031449.1"/>
    <property type="molecule type" value="Genomic_DNA"/>
</dbReference>
<keyword evidence="6 9" id="KW-0333">Golgi apparatus</keyword>
<comment type="caution">
    <text evidence="10">The sequence shown here is derived from an EMBL/GenBank/DDBJ whole genome shotgun (WGS) entry which is preliminary data.</text>
</comment>
<gene>
    <name evidence="10" type="ORF">EB796_010244</name>
</gene>
<protein>
    <recommendedName>
        <fullName evidence="9">Carbohydrate sulfotransferase</fullName>
        <ecNumber evidence="9">2.8.2.-</ecNumber>
    </recommendedName>
</protein>
<evidence type="ECO:0000256" key="9">
    <source>
        <dbReference type="RuleBase" id="RU364020"/>
    </source>
</evidence>
<keyword evidence="5" id="KW-1133">Transmembrane helix</keyword>
<organism evidence="10 11">
    <name type="scientific">Bugula neritina</name>
    <name type="common">Brown bryozoan</name>
    <name type="synonym">Sertularia neritina</name>
    <dbReference type="NCBI Taxonomy" id="10212"/>
    <lineage>
        <taxon>Eukaryota</taxon>
        <taxon>Metazoa</taxon>
        <taxon>Spiralia</taxon>
        <taxon>Lophotrochozoa</taxon>
        <taxon>Bryozoa</taxon>
        <taxon>Gymnolaemata</taxon>
        <taxon>Cheilostomatida</taxon>
        <taxon>Flustrina</taxon>
        <taxon>Buguloidea</taxon>
        <taxon>Bugulidae</taxon>
        <taxon>Bugula</taxon>
    </lineage>
</organism>
<comment type="similarity">
    <text evidence="2 9">Belongs to the sulfotransferase 2 family.</text>
</comment>
<dbReference type="Pfam" id="PF03567">
    <property type="entry name" value="Sulfotransfer_2"/>
    <property type="match status" value="1"/>
</dbReference>
<dbReference type="GO" id="GO:0008146">
    <property type="term" value="F:sulfotransferase activity"/>
    <property type="evidence" value="ECO:0007669"/>
    <property type="project" value="InterPro"/>
</dbReference>
<dbReference type="OrthoDB" id="2019940at2759"/>
<dbReference type="Proteomes" id="UP000593567">
    <property type="component" value="Unassembled WGS sequence"/>
</dbReference>